<evidence type="ECO:0000256" key="1">
    <source>
        <dbReference type="ARBA" id="ARBA00022553"/>
    </source>
</evidence>
<keyword evidence="7" id="KW-0418">Kinase</keyword>
<evidence type="ECO:0000256" key="4">
    <source>
        <dbReference type="SAM" id="Coils"/>
    </source>
</evidence>
<dbReference type="Proteomes" id="UP000180088">
    <property type="component" value="Unassembled WGS sequence"/>
</dbReference>
<organism evidence="7 8">
    <name type="scientific">Chromobacterium sphagni</name>
    <dbReference type="NCBI Taxonomy" id="1903179"/>
    <lineage>
        <taxon>Bacteria</taxon>
        <taxon>Pseudomonadati</taxon>
        <taxon>Pseudomonadota</taxon>
        <taxon>Betaproteobacteria</taxon>
        <taxon>Neisseriales</taxon>
        <taxon>Chromobacteriaceae</taxon>
        <taxon>Chromobacterium</taxon>
    </lineage>
</organism>
<name>A0A1S1WY23_9NEIS</name>
<evidence type="ECO:0000313" key="8">
    <source>
        <dbReference type="Proteomes" id="UP000180088"/>
    </source>
</evidence>
<keyword evidence="1 2" id="KW-0597">Phosphoprotein</keyword>
<dbReference type="Pfam" id="PF13432">
    <property type="entry name" value="TPR_16"/>
    <property type="match status" value="2"/>
</dbReference>
<dbReference type="STRING" id="1903179.BI347_00720"/>
<keyword evidence="4" id="KW-0175">Coiled coil</keyword>
<feature type="repeat" description="TPR" evidence="3">
    <location>
        <begin position="193"/>
        <end position="226"/>
    </location>
</feature>
<feature type="region of interest" description="Disordered" evidence="5">
    <location>
        <begin position="1"/>
        <end position="28"/>
    </location>
</feature>
<evidence type="ECO:0000313" key="7">
    <source>
        <dbReference type="EMBL" id="OHX12183.1"/>
    </source>
</evidence>
<dbReference type="PANTHER" id="PTHR44591:SF3">
    <property type="entry name" value="RESPONSE REGULATORY DOMAIN-CONTAINING PROTEIN"/>
    <property type="match status" value="1"/>
</dbReference>
<accession>A0A1S1WY23</accession>
<feature type="compositionally biased region" description="Polar residues" evidence="5">
    <location>
        <begin position="1"/>
        <end position="12"/>
    </location>
</feature>
<dbReference type="Gene3D" id="1.25.40.10">
    <property type="entry name" value="Tetratricopeptide repeat domain"/>
    <property type="match status" value="2"/>
</dbReference>
<dbReference type="InterPro" id="IPR011990">
    <property type="entry name" value="TPR-like_helical_dom_sf"/>
</dbReference>
<dbReference type="RefSeq" id="WP_071115095.1">
    <property type="nucleotide sequence ID" value="NZ_MKCS01000001.1"/>
</dbReference>
<feature type="domain" description="Response regulatory" evidence="6">
    <location>
        <begin position="37"/>
        <end position="156"/>
    </location>
</feature>
<keyword evidence="7" id="KW-0808">Transferase</keyword>
<dbReference type="GO" id="GO:0000160">
    <property type="term" value="P:phosphorelay signal transduction system"/>
    <property type="evidence" value="ECO:0007669"/>
    <property type="project" value="InterPro"/>
</dbReference>
<dbReference type="GO" id="GO:0016301">
    <property type="term" value="F:kinase activity"/>
    <property type="evidence" value="ECO:0007669"/>
    <property type="project" value="UniProtKB-KW"/>
</dbReference>
<evidence type="ECO:0000259" key="6">
    <source>
        <dbReference type="PROSITE" id="PS50110"/>
    </source>
</evidence>
<protein>
    <submittedName>
        <fullName evidence="7">Histidine kinase</fullName>
    </submittedName>
</protein>
<dbReference type="InterPro" id="IPR001789">
    <property type="entry name" value="Sig_transdc_resp-reg_receiver"/>
</dbReference>
<dbReference type="OrthoDB" id="7298659at2"/>
<dbReference type="PANTHER" id="PTHR44591">
    <property type="entry name" value="STRESS RESPONSE REGULATOR PROTEIN 1"/>
    <property type="match status" value="1"/>
</dbReference>
<dbReference type="CDD" id="cd17589">
    <property type="entry name" value="REC_TPR"/>
    <property type="match status" value="1"/>
</dbReference>
<dbReference type="Pfam" id="PF00072">
    <property type="entry name" value="Response_reg"/>
    <property type="match status" value="1"/>
</dbReference>
<dbReference type="InterPro" id="IPR019734">
    <property type="entry name" value="TPR_rpt"/>
</dbReference>
<dbReference type="PROSITE" id="PS50005">
    <property type="entry name" value="TPR"/>
    <property type="match status" value="1"/>
</dbReference>
<dbReference type="InterPro" id="IPR011006">
    <property type="entry name" value="CheY-like_superfamily"/>
</dbReference>
<proteinExistence type="predicted"/>
<feature type="modified residue" description="4-aspartylphosphate" evidence="2">
    <location>
        <position position="87"/>
    </location>
</feature>
<dbReference type="SMART" id="SM00448">
    <property type="entry name" value="REC"/>
    <property type="match status" value="1"/>
</dbReference>
<dbReference type="PROSITE" id="PS50110">
    <property type="entry name" value="RESPONSE_REGULATORY"/>
    <property type="match status" value="1"/>
</dbReference>
<dbReference type="EMBL" id="MKCS01000001">
    <property type="protein sequence ID" value="OHX12183.1"/>
    <property type="molecule type" value="Genomic_DNA"/>
</dbReference>
<dbReference type="InterPro" id="IPR050595">
    <property type="entry name" value="Bact_response_regulator"/>
</dbReference>
<sequence length="572" mass="65118">MSESTTPNSTTAADGRAHHVRAAPQRNNYDNPYAKRLFLIIDSLPQMQRALSMTLSSFGANSVEYAAKASEALAKMAKYDFDVVLCDYDLGNGYDGLYLFEEVRERNLLKQSCVFMIVTGERRSQRVISAAEMTPDDYLLKPFTGEVLRERLERAMRKREAFRLVDEGILRHEYLAAIEACDRKIDENNEFSIDFMRLKGSLALKIHDFDSARDAYMQVLRIKPSTWAKMGLAKALAGLKSLDEARLLFEAVLADNNQVMEAYDWLARLYRDNHDLSRAQHTLQTAAEMSPAVFRRQQQLAEVAVLNHDLATAEAACQQTLDIAKHTWHRSPTHYAALARIQLARGDTGNVGRTLASLRHDYRYNEEAEWLANVMDSQLQAKSGNADKARALLEEAEGRFKQLAAKLEQEAQMEYARACYQQGKEAQGNEAMQYLVRNHHDDEQLLAHFSDMFEELGMGQTGRQLIAQNVKSVLELNNQAVREAQTGELDTAIERFAKALEDMPHNVQIMLNLVNAVLAHVSQHGWHESHMRRAYELLGKVRDIAPTNNKFQKILQSWRLLVDKMDKPQWAL</sequence>
<evidence type="ECO:0000256" key="3">
    <source>
        <dbReference type="PROSITE-ProRule" id="PRU00339"/>
    </source>
</evidence>
<dbReference type="SUPFAM" id="SSF52172">
    <property type="entry name" value="CheY-like"/>
    <property type="match status" value="1"/>
</dbReference>
<reference evidence="7 8" key="1">
    <citation type="submission" date="2016-09" db="EMBL/GenBank/DDBJ databases">
        <title>Chromobacterium muskegensis sp. nov., an insecticidal bacterium isolated from Sphagnum bogs.</title>
        <authorList>
            <person name="Sparks M.E."/>
            <person name="Blackburn M.B."/>
            <person name="Gundersen-Rindal D.E."/>
            <person name="Mitchell A."/>
            <person name="Farrar R."/>
            <person name="Kuhar D."/>
        </authorList>
    </citation>
    <scope>NUCLEOTIDE SEQUENCE [LARGE SCALE GENOMIC DNA]</scope>
    <source>
        <strain evidence="7 8">37-2</strain>
    </source>
</reference>
<keyword evidence="3" id="KW-0802">TPR repeat</keyword>
<evidence type="ECO:0000256" key="5">
    <source>
        <dbReference type="SAM" id="MobiDB-lite"/>
    </source>
</evidence>
<evidence type="ECO:0000256" key="2">
    <source>
        <dbReference type="PROSITE-ProRule" id="PRU00169"/>
    </source>
</evidence>
<gene>
    <name evidence="7" type="ORF">BI347_00720</name>
</gene>
<feature type="coiled-coil region" evidence="4">
    <location>
        <begin position="379"/>
        <end position="413"/>
    </location>
</feature>
<comment type="caution">
    <text evidence="7">The sequence shown here is derived from an EMBL/GenBank/DDBJ whole genome shotgun (WGS) entry which is preliminary data.</text>
</comment>
<dbReference type="Gene3D" id="3.40.50.2300">
    <property type="match status" value="1"/>
</dbReference>
<dbReference type="AlphaFoldDB" id="A0A1S1WY23"/>
<dbReference type="SUPFAM" id="SSF48452">
    <property type="entry name" value="TPR-like"/>
    <property type="match status" value="2"/>
</dbReference>